<accession>A0ACC7NTD3</accession>
<dbReference type="Proteomes" id="UP001631969">
    <property type="component" value="Unassembled WGS sequence"/>
</dbReference>
<dbReference type="EMBL" id="JBJURJ010000004">
    <property type="protein sequence ID" value="MFM9327996.1"/>
    <property type="molecule type" value="Genomic_DNA"/>
</dbReference>
<sequence>MVEMNVKKAVKAVKGKGDPVVFTGTTKSGKTTGMSACAKNEGVQEFLSLREANGKGGTSEVELIGTDCIAIPEDSLIVSAKLGLQKISDCSDDNELLGSILYSAAKDFSKQQDPEGFKNKIQKTLQNTLQHPSNDSLGYKIKGITEQHINQVLNLLNQFPIDEVMNVYNEMIAKTPKKGQQGIRIFIELISSKPSLSYLIEAFWNLIVEIINQDVKELRDDLVQSGADFEADGEEFIIVLNQSNKDNKLVKTLLQSEDGSKEYLISEFSLIFRGAEGLFQGSNRQLLTVVEYNGQNIRCLRLIDTQGLFHATGVKSKEESERIIDMLSQYHSNKLVIVINSHITDTVKDGYEAIRMMLQETNREIEIYLLYTHWDEYLKTYSQQRRGASKFDRGQETVDWEQKFKTALADQEEMIEMLRASLESNQAKKKPKLMGVYRAAILTDPDNKMEDFLEAKDFVYPEALNRLLNDLLNEQAKHGSKPKVTEGIERCIQVDLSQVSKSNISSLYNNLVVDCKGLKLYASTVRACIRKWCKSGTKHKSNVVVPNDYGYAHIETEFVQEIRNYTLNMLKNRFQIDATSYIPDETDREKFREELTRYLFNSQEVGREVAELIGKEAHINGFEKNKGFAYQYDRFKDMLQYTQDQYFNNPVIDPTPTFASILNQALQNCVRQYVDANCIMVY</sequence>
<evidence type="ECO:0000313" key="2">
    <source>
        <dbReference type="Proteomes" id="UP001631969"/>
    </source>
</evidence>
<evidence type="ECO:0000313" key="1">
    <source>
        <dbReference type="EMBL" id="MFM9327996.1"/>
    </source>
</evidence>
<gene>
    <name evidence="1" type="ORF">ACI1P1_06845</name>
</gene>
<reference evidence="1" key="1">
    <citation type="submission" date="2024-12" db="EMBL/GenBank/DDBJ databases">
        <authorList>
            <person name="Wu N."/>
        </authorList>
    </citation>
    <scope>NUCLEOTIDE SEQUENCE</scope>
    <source>
        <strain evidence="1">P15</strain>
    </source>
</reference>
<protein>
    <submittedName>
        <fullName evidence="1">Uncharacterized protein</fullName>
    </submittedName>
</protein>
<name>A0ACC7NTD3_9BACL</name>
<keyword evidence="2" id="KW-1185">Reference proteome</keyword>
<organism evidence="1 2">
    <name type="scientific">Paenibacillus mesotrionivorans</name>
    <dbReference type="NCBI Taxonomy" id="3160968"/>
    <lineage>
        <taxon>Bacteria</taxon>
        <taxon>Bacillati</taxon>
        <taxon>Bacillota</taxon>
        <taxon>Bacilli</taxon>
        <taxon>Bacillales</taxon>
        <taxon>Paenibacillaceae</taxon>
        <taxon>Paenibacillus</taxon>
    </lineage>
</organism>
<comment type="caution">
    <text evidence="1">The sequence shown here is derived from an EMBL/GenBank/DDBJ whole genome shotgun (WGS) entry which is preliminary data.</text>
</comment>
<proteinExistence type="predicted"/>